<name>A0A0G2J5I2_9SYNE</name>
<dbReference type="EMBL" id="JXQG01000005">
    <property type="protein sequence ID" value="KKZ13100.1"/>
    <property type="molecule type" value="Genomic_DNA"/>
</dbReference>
<proteinExistence type="predicted"/>
<dbReference type="AlphaFoldDB" id="A0A0G2J5I2"/>
<comment type="caution">
    <text evidence="1">The sequence shown here is derived from an EMBL/GenBank/DDBJ whole genome shotgun (WGS) entry which is preliminary data.</text>
</comment>
<reference evidence="1 2" key="1">
    <citation type="submission" date="2015-01" db="EMBL/GenBank/DDBJ databases">
        <title>Lifestyle Evolution in Cyanobacterial Symbionts of Sponges.</title>
        <authorList>
            <person name="Burgsdorf I."/>
            <person name="Slaby B.M."/>
            <person name="Handley K.M."/>
            <person name="Haber M."/>
            <person name="Blom J."/>
            <person name="Marshall C.W."/>
            <person name="Gilbert J.A."/>
            <person name="Hentschel U."/>
            <person name="Steindler L."/>
        </authorList>
    </citation>
    <scope>NUCLEOTIDE SEQUENCE [LARGE SCALE GENOMIC DNA]</scope>
    <source>
        <strain evidence="1">SP3</strain>
    </source>
</reference>
<gene>
    <name evidence="1" type="ORF">TE42_01610</name>
</gene>
<dbReference type="PATRIC" id="fig|1604020.3.peg.1423"/>
<protein>
    <submittedName>
        <fullName evidence="1">Uncharacterized protein</fullName>
    </submittedName>
</protein>
<accession>A0A0G2J5I2</accession>
<evidence type="ECO:0000313" key="1">
    <source>
        <dbReference type="EMBL" id="KKZ13100.1"/>
    </source>
</evidence>
<evidence type="ECO:0000313" key="2">
    <source>
        <dbReference type="Proteomes" id="UP000035067"/>
    </source>
</evidence>
<dbReference type="Proteomes" id="UP000035067">
    <property type="component" value="Unassembled WGS sequence"/>
</dbReference>
<organism evidence="1 2">
    <name type="scientific">Candidatus Synechococcus spongiarum SP3</name>
    <dbReference type="NCBI Taxonomy" id="1604020"/>
    <lineage>
        <taxon>Bacteria</taxon>
        <taxon>Bacillati</taxon>
        <taxon>Cyanobacteriota</taxon>
        <taxon>Cyanophyceae</taxon>
        <taxon>Synechococcales</taxon>
        <taxon>Synechococcaceae</taxon>
        <taxon>Synechococcus</taxon>
    </lineage>
</organism>
<sequence>MSDRVLSEFQQPFEPRARLLQLIGDELIGSARLAVFKLVKNTYDADANKIVVTIGPGSEH</sequence>